<reference evidence="7 8" key="2">
    <citation type="submission" date="2020-03" db="EMBL/GenBank/DDBJ databases">
        <title>Chryseoglobus sp. isolated from a deep-sea seamount.</title>
        <authorList>
            <person name="Zhang D.-C."/>
        </authorList>
    </citation>
    <scope>NUCLEOTIDE SEQUENCE [LARGE SCALE GENOMIC DNA]</scope>
    <source>
        <strain evidence="7 8">KN1116</strain>
    </source>
</reference>
<keyword evidence="4 5" id="KW-0472">Membrane</keyword>
<proteinExistence type="predicted"/>
<feature type="transmembrane region" description="Helical" evidence="5">
    <location>
        <begin position="174"/>
        <end position="192"/>
    </location>
</feature>
<dbReference type="AlphaFoldDB" id="A0A9E5MHW4"/>
<keyword evidence="2 5" id="KW-0812">Transmembrane</keyword>
<feature type="domain" description="O-antigen ligase-related" evidence="6">
    <location>
        <begin position="215"/>
        <end position="357"/>
    </location>
</feature>
<feature type="transmembrane region" description="Helical" evidence="5">
    <location>
        <begin position="204"/>
        <end position="223"/>
    </location>
</feature>
<keyword evidence="8" id="KW-1185">Reference proteome</keyword>
<evidence type="ECO:0000313" key="7">
    <source>
        <dbReference type="EMBL" id="NHF62885.1"/>
    </source>
</evidence>
<dbReference type="PANTHER" id="PTHR37422">
    <property type="entry name" value="TEICHURONIC ACID BIOSYNTHESIS PROTEIN TUAE"/>
    <property type="match status" value="1"/>
</dbReference>
<feature type="transmembrane region" description="Helical" evidence="5">
    <location>
        <begin position="345"/>
        <end position="372"/>
    </location>
</feature>
<feature type="transmembrane region" description="Helical" evidence="5">
    <location>
        <begin position="31"/>
        <end position="49"/>
    </location>
</feature>
<dbReference type="Pfam" id="PF04932">
    <property type="entry name" value="Wzy_C"/>
    <property type="match status" value="1"/>
</dbReference>
<evidence type="ECO:0000256" key="2">
    <source>
        <dbReference type="ARBA" id="ARBA00022692"/>
    </source>
</evidence>
<reference evidence="7 8" key="1">
    <citation type="submission" date="2019-06" db="EMBL/GenBank/DDBJ databases">
        <authorList>
            <person name="De-Chao Zhang Q."/>
        </authorList>
    </citation>
    <scope>NUCLEOTIDE SEQUENCE [LARGE SCALE GENOMIC DNA]</scope>
    <source>
        <strain evidence="7 8">KN1116</strain>
    </source>
</reference>
<dbReference type="EMBL" id="VIKT02000008">
    <property type="protein sequence ID" value="NHF62885.1"/>
    <property type="molecule type" value="Genomic_DNA"/>
</dbReference>
<sequence length="437" mass="47172">MSWLRERRVALAGLTLFTLLAGDAWRYSLSWYGWGAIIALLGLAWLAVAVRERVDLRRVPVALGAVAAYLTLSIAWSAYPGASAIGVLVTLITGAVAIVMTQVLTLGDVVRALSAATRWILGLSLIFELIVATLVRQPLLPFWTSYEEPYPAAFNWSRNALLEGGRIQGITGNANLLAFVALVAVIVLAVQWRLRQTDPGHEASLRRPAVLGWIAIALGVLVLTRSATVIIAGVGVVFVLGVVLLARQRPGRARLAVYGAAVALAGAAAAAVVVLRDTLLTLVGRSDDLTGRLDIWSAVIDLAQERPWFGWGWVSYWAPWVEPFDDLVVIRGVTYLQAHNAWLDVWLQLGILGLILVAVLVLTTVARTVAWAVDAPRGDALDPAALRLAPVLLLAMLLVHSLAESRLLIEAGLLLLVWIAVASRRHELRGRRAEATA</sequence>
<organism evidence="7 8">
    <name type="scientific">Microcella pacifica</name>
    <dbReference type="NCBI Taxonomy" id="2591847"/>
    <lineage>
        <taxon>Bacteria</taxon>
        <taxon>Bacillati</taxon>
        <taxon>Actinomycetota</taxon>
        <taxon>Actinomycetes</taxon>
        <taxon>Micrococcales</taxon>
        <taxon>Microbacteriaceae</taxon>
        <taxon>Microcella</taxon>
    </lineage>
</organism>
<feature type="transmembrane region" description="Helical" evidence="5">
    <location>
        <begin position="384"/>
        <end position="401"/>
    </location>
</feature>
<evidence type="ECO:0000259" key="6">
    <source>
        <dbReference type="Pfam" id="PF04932"/>
    </source>
</evidence>
<evidence type="ECO:0000256" key="4">
    <source>
        <dbReference type="ARBA" id="ARBA00023136"/>
    </source>
</evidence>
<dbReference type="InterPro" id="IPR007016">
    <property type="entry name" value="O-antigen_ligase-rel_domated"/>
</dbReference>
<gene>
    <name evidence="7" type="ORF">FK219_006490</name>
</gene>
<feature type="transmembrane region" description="Helical" evidence="5">
    <location>
        <begin position="255"/>
        <end position="275"/>
    </location>
</feature>
<comment type="subcellular location">
    <subcellularLocation>
        <location evidence="1">Membrane</location>
        <topology evidence="1">Multi-pass membrane protein</topology>
    </subcellularLocation>
</comment>
<feature type="transmembrane region" description="Helical" evidence="5">
    <location>
        <begin position="85"/>
        <end position="107"/>
    </location>
</feature>
<comment type="caution">
    <text evidence="7">The sequence shown here is derived from an EMBL/GenBank/DDBJ whole genome shotgun (WGS) entry which is preliminary data.</text>
</comment>
<evidence type="ECO:0000313" key="8">
    <source>
        <dbReference type="Proteomes" id="UP000818266"/>
    </source>
</evidence>
<accession>A0A9E5MHW4</accession>
<keyword evidence="3 5" id="KW-1133">Transmembrane helix</keyword>
<dbReference type="GO" id="GO:0016020">
    <property type="term" value="C:membrane"/>
    <property type="evidence" value="ECO:0007669"/>
    <property type="project" value="UniProtKB-SubCell"/>
</dbReference>
<feature type="transmembrane region" description="Helical" evidence="5">
    <location>
        <begin position="407"/>
        <end position="423"/>
    </location>
</feature>
<evidence type="ECO:0000256" key="1">
    <source>
        <dbReference type="ARBA" id="ARBA00004141"/>
    </source>
</evidence>
<dbReference type="GO" id="GO:0016874">
    <property type="term" value="F:ligase activity"/>
    <property type="evidence" value="ECO:0007669"/>
    <property type="project" value="UniProtKB-KW"/>
</dbReference>
<protein>
    <submittedName>
        <fullName evidence="7">O-antigen ligase family protein</fullName>
    </submittedName>
</protein>
<dbReference type="Proteomes" id="UP000818266">
    <property type="component" value="Unassembled WGS sequence"/>
</dbReference>
<name>A0A9E5MHW4_9MICO</name>
<keyword evidence="7" id="KW-0436">Ligase</keyword>
<feature type="transmembrane region" description="Helical" evidence="5">
    <location>
        <begin position="119"/>
        <end position="139"/>
    </location>
</feature>
<dbReference type="InterPro" id="IPR051533">
    <property type="entry name" value="WaaL-like"/>
</dbReference>
<feature type="transmembrane region" description="Helical" evidence="5">
    <location>
        <begin position="229"/>
        <end position="246"/>
    </location>
</feature>
<evidence type="ECO:0000256" key="3">
    <source>
        <dbReference type="ARBA" id="ARBA00022989"/>
    </source>
</evidence>
<dbReference type="RefSeq" id="WP_165638071.1">
    <property type="nucleotide sequence ID" value="NZ_VIKT02000008.1"/>
</dbReference>
<feature type="transmembrane region" description="Helical" evidence="5">
    <location>
        <begin position="61"/>
        <end position="79"/>
    </location>
</feature>
<evidence type="ECO:0000256" key="5">
    <source>
        <dbReference type="SAM" id="Phobius"/>
    </source>
</evidence>
<dbReference type="PANTHER" id="PTHR37422:SF13">
    <property type="entry name" value="LIPOPOLYSACCHARIDE BIOSYNTHESIS PROTEIN PA4999-RELATED"/>
    <property type="match status" value="1"/>
</dbReference>